<dbReference type="NCBIfam" id="TIGR01726">
    <property type="entry name" value="HEQRo_perm_3TM"/>
    <property type="match status" value="1"/>
</dbReference>
<reference evidence="11" key="2">
    <citation type="submission" date="2007-04" db="EMBL/GenBank/DDBJ databases">
        <title>Complete genome sequence of the nitrogen-fixing bacterium Azorhizobium caulinodans ORS571.</title>
        <authorList>
            <person name="Lee K.B."/>
            <person name="Backer P.D."/>
            <person name="Aono T."/>
            <person name="Liu C.T."/>
            <person name="Suzuki S."/>
            <person name="Suzuki T."/>
            <person name="Kaneko T."/>
            <person name="Yamada M."/>
            <person name="Tabata S."/>
            <person name="Kupfer D.M."/>
            <person name="Najar F.Z."/>
            <person name="Wiley G.B."/>
            <person name="Roe B."/>
            <person name="Binnewies T."/>
            <person name="Ussery D."/>
            <person name="Vereecke D."/>
            <person name="Gevers D."/>
            <person name="Holsters M."/>
            <person name="Oyaizu H."/>
        </authorList>
    </citation>
    <scope>NUCLEOTIDE SEQUENCE [LARGE SCALE GENOMIC DNA]</scope>
    <source>
        <strain evidence="11">ATCC 43989 / DSM 5975 / JCM 20966 / LMG 6465 / NBRC 14845 / NCIMB 13405 / ORS 571</strain>
    </source>
</reference>
<reference evidence="10 11" key="1">
    <citation type="journal article" date="2007" name="Appl. Environ. Microbiol.">
        <title>Rhizobial factors required for stem nodule maturation and maintenance in Sesbania rostrata-Azorhizobium caulinodans ORS571 symbiosis.</title>
        <authorList>
            <person name="Suzuki S."/>
            <person name="Aono T."/>
            <person name="Lee KB."/>
            <person name="Suzuki T."/>
            <person name="Liu CT."/>
            <person name="Miwa H."/>
            <person name="Wakao S."/>
            <person name="Iki T."/>
            <person name="Oyaizu H."/>
        </authorList>
    </citation>
    <scope>NUCLEOTIDE SEQUENCE [LARGE SCALE GENOMIC DNA]</scope>
    <source>
        <strain evidence="11">ATCC 43989 / DSM 5975 / JCM 20966 / LMG 6465 / NBRC 14845 / NCIMB 13405 / ORS 571</strain>
    </source>
</reference>
<reference evidence="10 11" key="6">
    <citation type="journal article" date="2011" name="Appl. Environ. Microbiol.">
        <title>Involvement of the azorhizobial chromosome partition gene (parA) in the onset of bacteroid differentiation during Sesbania rostrata stem nodule development.</title>
        <authorList>
            <person name="Liu CT."/>
            <person name="Lee KB."/>
            <person name="Wang YS."/>
            <person name="Peng MH."/>
            <person name="Lee KT."/>
            <person name="Suzuki S."/>
            <person name="Suzuki T."/>
            <person name="Oyaizu H."/>
        </authorList>
    </citation>
    <scope>NUCLEOTIDE SEQUENCE [LARGE SCALE GENOMIC DNA]</scope>
    <source>
        <strain evidence="11">ATCC 43989 / DSM 5975 / JCM 20966 / LMG 6465 / NBRC 14845 / NCIMB 13405 / ORS 571</strain>
    </source>
</reference>
<feature type="domain" description="ABC transmembrane type-1" evidence="9">
    <location>
        <begin position="29"/>
        <end position="229"/>
    </location>
</feature>
<evidence type="ECO:0000256" key="1">
    <source>
        <dbReference type="ARBA" id="ARBA00004429"/>
    </source>
</evidence>
<keyword evidence="4" id="KW-1003">Cell membrane</keyword>
<reference evidence="10 11" key="3">
    <citation type="journal article" date="2008" name="BMC Genomics">
        <title>The genome of the versatile nitrogen fixer Azorhizobium caulinodans ORS571.</title>
        <authorList>
            <person name="Lee KB."/>
            <person name="Backer P.D."/>
            <person name="Aono T."/>
            <person name="Liu CT."/>
            <person name="Suzuki S."/>
            <person name="Suzuki T."/>
            <person name="Kaneko T."/>
            <person name="Yamada M."/>
            <person name="Tabata S."/>
            <person name="Kupfer D.M."/>
            <person name="Najar F.Z."/>
            <person name="Wiley G.B."/>
            <person name="Roe B."/>
            <person name="Binnewies T.T."/>
            <person name="Ussery D.W."/>
            <person name="D'Haeze W."/>
            <person name="Herder J.D."/>
            <person name="Gevers D."/>
            <person name="Vereecke D."/>
            <person name="Holsters M."/>
            <person name="Oyaizu H."/>
        </authorList>
    </citation>
    <scope>NUCLEOTIDE SEQUENCE [LARGE SCALE GENOMIC DNA]</scope>
    <source>
        <strain evidence="11">ATCC 43989 / DSM 5975 / JCM 20966 / LMG 6465 / NBRC 14845 / NCIMB 13405 / ORS 571</strain>
    </source>
</reference>
<proteinExistence type="inferred from homology"/>
<dbReference type="InterPro" id="IPR035906">
    <property type="entry name" value="MetI-like_sf"/>
</dbReference>
<evidence type="ECO:0000256" key="4">
    <source>
        <dbReference type="ARBA" id="ARBA00022475"/>
    </source>
</evidence>
<dbReference type="Pfam" id="PF00528">
    <property type="entry name" value="BPD_transp_1"/>
    <property type="match status" value="1"/>
</dbReference>
<keyword evidence="3 8" id="KW-0813">Transport</keyword>
<gene>
    <name evidence="10" type="ordered locus">AZC_1926</name>
</gene>
<organism evidence="10 11">
    <name type="scientific">Azorhizobium caulinodans (strain ATCC 43989 / DSM 5975 / JCM 20966 / LMG 6465 / NBRC 14845 / NCIMB 13405 / ORS 571)</name>
    <dbReference type="NCBI Taxonomy" id="438753"/>
    <lineage>
        <taxon>Bacteria</taxon>
        <taxon>Pseudomonadati</taxon>
        <taxon>Pseudomonadota</taxon>
        <taxon>Alphaproteobacteria</taxon>
        <taxon>Hyphomicrobiales</taxon>
        <taxon>Xanthobacteraceae</taxon>
        <taxon>Azorhizobium</taxon>
    </lineage>
</organism>
<feature type="transmembrane region" description="Helical" evidence="8">
    <location>
        <begin position="175"/>
        <end position="195"/>
    </location>
</feature>
<dbReference type="PROSITE" id="PS50928">
    <property type="entry name" value="ABC_TM1"/>
    <property type="match status" value="1"/>
</dbReference>
<dbReference type="STRING" id="438753.AZC_1926"/>
<dbReference type="PANTHER" id="PTHR30614:SF42">
    <property type="entry name" value="GLUTAMATE_ASPARTATE IMPORT PERMEASE PROTEIN GLTJ"/>
    <property type="match status" value="1"/>
</dbReference>
<dbReference type="KEGG" id="azc:AZC_1926"/>
<accession>A8I2S3</accession>
<dbReference type="GO" id="GO:0022857">
    <property type="term" value="F:transmembrane transporter activity"/>
    <property type="evidence" value="ECO:0007669"/>
    <property type="project" value="InterPro"/>
</dbReference>
<evidence type="ECO:0000256" key="6">
    <source>
        <dbReference type="ARBA" id="ARBA00022989"/>
    </source>
</evidence>
<dbReference type="RefSeq" id="WP_012170454.1">
    <property type="nucleotide sequence ID" value="NC_009937.1"/>
</dbReference>
<comment type="similarity">
    <text evidence="2">Belongs to the binding-protein-dependent transport system permease family. HisMQ subfamily.</text>
</comment>
<protein>
    <submittedName>
        <fullName evidence="10">Glutamate/aspartate transport system permease protein 2</fullName>
    </submittedName>
</protein>
<keyword evidence="7 8" id="KW-0472">Membrane</keyword>
<reference evidence="10 11" key="5">
    <citation type="journal article" date="2010" name="Appl. Environ. Microbiol.">
        <title>phrR-like gene praR of Azorhizobium caulinodans ORS571 is essential for symbiosis with Sesbania rostrata and is involved in expression of reb genes.</title>
        <authorList>
            <person name="Akiba N."/>
            <person name="Aono T."/>
            <person name="Toyazaki H."/>
            <person name="Sato S."/>
            <person name="Oyaizu H."/>
        </authorList>
    </citation>
    <scope>NUCLEOTIDE SEQUENCE [LARGE SCALE GENOMIC DNA]</scope>
    <source>
        <strain evidence="11">ATCC 43989 / DSM 5975 / JCM 20966 / LMG 6465 / NBRC 14845 / NCIMB 13405 / ORS 571</strain>
    </source>
</reference>
<reference evidence="10 11" key="4">
    <citation type="journal article" date="2009" name="Appl. Environ. Microbiol.">
        <title>Comparative genome-wide transcriptional profiling of Azorhizobium caulinodans ORS571 grown under free-living and symbiotic conditions.</title>
        <authorList>
            <person name="Tsukada S."/>
            <person name="Aono T."/>
            <person name="Akiba N."/>
            <person name="Lee KB."/>
            <person name="Liu CT."/>
            <person name="Toyazaki H."/>
            <person name="Oyaizu H."/>
        </authorList>
    </citation>
    <scope>NUCLEOTIDE SEQUENCE [LARGE SCALE GENOMIC DNA]</scope>
    <source>
        <strain evidence="11">ATCC 43989 / DSM 5975 / JCM 20966 / LMG 6465 / NBRC 14845 / NCIMB 13405 / ORS 571</strain>
    </source>
</reference>
<dbReference type="Gene3D" id="1.10.3720.10">
    <property type="entry name" value="MetI-like"/>
    <property type="match status" value="1"/>
</dbReference>
<dbReference type="PANTHER" id="PTHR30614">
    <property type="entry name" value="MEMBRANE COMPONENT OF AMINO ACID ABC TRANSPORTER"/>
    <property type="match status" value="1"/>
</dbReference>
<dbReference type="HOGENOM" id="CLU_019602_1_3_5"/>
<feature type="transmembrane region" description="Helical" evidence="8">
    <location>
        <begin position="135"/>
        <end position="155"/>
    </location>
</feature>
<feature type="transmembrane region" description="Helical" evidence="8">
    <location>
        <begin position="107"/>
        <end position="123"/>
    </location>
</feature>
<dbReference type="EMBL" id="AP009384">
    <property type="protein sequence ID" value="BAF87924.1"/>
    <property type="molecule type" value="Genomic_DNA"/>
</dbReference>
<dbReference type="InterPro" id="IPR043429">
    <property type="entry name" value="ArtM/GltK/GlnP/TcyL/YhdX-like"/>
</dbReference>
<evidence type="ECO:0000256" key="3">
    <source>
        <dbReference type="ARBA" id="ARBA00022448"/>
    </source>
</evidence>
<dbReference type="InterPro" id="IPR010065">
    <property type="entry name" value="AA_ABC_transptr_permease_3TM"/>
</dbReference>
<evidence type="ECO:0000313" key="11">
    <source>
        <dbReference type="Proteomes" id="UP000000270"/>
    </source>
</evidence>
<feature type="transmembrane region" description="Helical" evidence="8">
    <location>
        <begin position="65"/>
        <end position="87"/>
    </location>
</feature>
<dbReference type="GO" id="GO:0006865">
    <property type="term" value="P:amino acid transport"/>
    <property type="evidence" value="ECO:0007669"/>
    <property type="project" value="TreeGrafter"/>
</dbReference>
<keyword evidence="11" id="KW-1185">Reference proteome</keyword>
<feature type="transmembrane region" description="Helical" evidence="8">
    <location>
        <begin position="20"/>
        <end position="53"/>
    </location>
</feature>
<dbReference type="AlphaFoldDB" id="A8I2S3"/>
<dbReference type="eggNOG" id="COG0765">
    <property type="taxonomic scope" value="Bacteria"/>
</dbReference>
<dbReference type="GO" id="GO:0043190">
    <property type="term" value="C:ATP-binding cassette (ABC) transporter complex"/>
    <property type="evidence" value="ECO:0007669"/>
    <property type="project" value="InterPro"/>
</dbReference>
<dbReference type="SUPFAM" id="SSF161098">
    <property type="entry name" value="MetI-like"/>
    <property type="match status" value="1"/>
</dbReference>
<comment type="subcellular location">
    <subcellularLocation>
        <location evidence="1">Cell inner membrane</location>
        <topology evidence="1">Multi-pass membrane protein</topology>
    </subcellularLocation>
    <subcellularLocation>
        <location evidence="8">Cell membrane</location>
        <topology evidence="8">Multi-pass membrane protein</topology>
    </subcellularLocation>
</comment>
<dbReference type="Proteomes" id="UP000000270">
    <property type="component" value="Chromosome"/>
</dbReference>
<dbReference type="CDD" id="cd06261">
    <property type="entry name" value="TM_PBP2"/>
    <property type="match status" value="1"/>
</dbReference>
<evidence type="ECO:0000313" key="10">
    <source>
        <dbReference type="EMBL" id="BAF87924.1"/>
    </source>
</evidence>
<sequence>MKYDWSWSVFLDLSSDGVHSYLYNLGLGVLWTLGLTGATAAGALVFGSILGVFRTTRAPVLNAIGATYVEIFRNIPLLVQMFLWYFVLPEVLPKAIGQAIKGMPAPWNAFVPALLCLTFYGSARIGEQMRSGIQSLPRGQLQAALALGLTPVMAYRHVVLPEAFRLMIPPLTSEFMAIVKYSSVAMTIGLLELTGQARAMQEASFHIFEAFSAATVGYLVINGCIVLAMRWLERRLAVPGLIGAAASSPARVAQS</sequence>
<evidence type="ECO:0000256" key="2">
    <source>
        <dbReference type="ARBA" id="ARBA00010072"/>
    </source>
</evidence>
<evidence type="ECO:0000256" key="5">
    <source>
        <dbReference type="ARBA" id="ARBA00022692"/>
    </source>
</evidence>
<evidence type="ECO:0000256" key="7">
    <source>
        <dbReference type="ARBA" id="ARBA00023136"/>
    </source>
</evidence>
<keyword evidence="6 8" id="KW-1133">Transmembrane helix</keyword>
<feature type="transmembrane region" description="Helical" evidence="8">
    <location>
        <begin position="207"/>
        <end position="232"/>
    </location>
</feature>
<name>A8I2S3_AZOC5</name>
<evidence type="ECO:0000256" key="8">
    <source>
        <dbReference type="RuleBase" id="RU363032"/>
    </source>
</evidence>
<evidence type="ECO:0000259" key="9">
    <source>
        <dbReference type="PROSITE" id="PS50928"/>
    </source>
</evidence>
<dbReference type="InterPro" id="IPR000515">
    <property type="entry name" value="MetI-like"/>
</dbReference>
<keyword evidence="5 8" id="KW-0812">Transmembrane</keyword>